<accession>A0ABS9VSK1</accession>
<evidence type="ECO:0000313" key="8">
    <source>
        <dbReference type="Proteomes" id="UP000710815"/>
    </source>
</evidence>
<name>A0ABS9VSK1_9BIFI</name>
<dbReference type="PANTHER" id="PTHR43026">
    <property type="entry name" value="2-HYDROXYACID DEHYDROGENASE HOMOLOG 1-RELATED"/>
    <property type="match status" value="1"/>
</dbReference>
<dbReference type="RefSeq" id="WP_241512745.1">
    <property type="nucleotide sequence ID" value="NZ_JAFEJT020000003.1"/>
</dbReference>
<dbReference type="EMBL" id="JAFEJT020000003">
    <property type="protein sequence ID" value="MCH9274901.1"/>
    <property type="molecule type" value="Genomic_DNA"/>
</dbReference>
<dbReference type="InterPro" id="IPR058205">
    <property type="entry name" value="D-LDH-like"/>
</dbReference>
<organism evidence="7 8">
    <name type="scientific">Bifidobacterium amazonense</name>
    <dbReference type="NCBI Taxonomy" id="2809027"/>
    <lineage>
        <taxon>Bacteria</taxon>
        <taxon>Bacillati</taxon>
        <taxon>Actinomycetota</taxon>
        <taxon>Actinomycetes</taxon>
        <taxon>Bifidobacteriales</taxon>
        <taxon>Bifidobacteriaceae</taxon>
        <taxon>Bifidobacterium</taxon>
    </lineage>
</organism>
<feature type="domain" description="D-isomer specific 2-hydroxyacid dehydrogenase NAD-binding" evidence="6">
    <location>
        <begin position="114"/>
        <end position="298"/>
    </location>
</feature>
<evidence type="ECO:0000313" key="7">
    <source>
        <dbReference type="EMBL" id="MCH9274901.1"/>
    </source>
</evidence>
<evidence type="ECO:0000256" key="1">
    <source>
        <dbReference type="ARBA" id="ARBA00005854"/>
    </source>
</evidence>
<reference evidence="7 8" key="1">
    <citation type="journal article" date="2021" name="Environ. Microbiol.">
        <title>Genetic insights into the dark matter of the mammalian gut microbiota through targeted genome reconstruction.</title>
        <authorList>
            <person name="Lugli G.A."/>
            <person name="Alessandri G."/>
            <person name="Milani C."/>
            <person name="Viappiani A."/>
            <person name="Fontana F."/>
            <person name="Tarracchini C."/>
            <person name="Mancabelli L."/>
            <person name="Argentini C."/>
            <person name="Ruiz L."/>
            <person name="Margolles A."/>
            <person name="van Sinderen D."/>
            <person name="Turroni F."/>
            <person name="Ventura M."/>
        </authorList>
    </citation>
    <scope>NUCLEOTIDE SEQUENCE [LARGE SCALE GENOMIC DNA]</scope>
    <source>
        <strain evidence="7 8">MA1</strain>
    </source>
</reference>
<keyword evidence="2 4" id="KW-0560">Oxidoreductase</keyword>
<sequence>MASIAFYYPLDEERVAADAWSRERGIDVDCYNFDLLDSTVETAKGHKAVCYRQRVPISADGSLYDRLAEYGVGHIGLRSAGLDTVDIRRAHALGMKVTNVPSYSPPAVAELVLTHVMTLVRQLNLFADRAAHNDYIVSGLMSPELSELTIGIIGVGRIGSQVARIFHALGATVIGNDIHENHEFDDILTFVSKDELFARADVVTMHTWLDEHTRHLINADTLRRMKPTAYLVNASRGPVVDTDALIDALDAGVIRGAALDVVEGEATLYNKTYDGRIPDLRYQHLQDMPNVIISPHVGFFTDIAVHNMVFEALDDAWTIIQGGTSPHEIHFDE</sequence>
<dbReference type="PANTHER" id="PTHR43026:SF1">
    <property type="entry name" value="2-HYDROXYACID DEHYDROGENASE HOMOLOG 1-RELATED"/>
    <property type="match status" value="1"/>
</dbReference>
<evidence type="ECO:0000256" key="3">
    <source>
        <dbReference type="ARBA" id="ARBA00023027"/>
    </source>
</evidence>
<evidence type="ECO:0000256" key="2">
    <source>
        <dbReference type="ARBA" id="ARBA00023002"/>
    </source>
</evidence>
<evidence type="ECO:0000259" key="6">
    <source>
        <dbReference type="Pfam" id="PF02826"/>
    </source>
</evidence>
<gene>
    <name evidence="7" type="ORF">JS533_001180</name>
</gene>
<dbReference type="Proteomes" id="UP000710815">
    <property type="component" value="Unassembled WGS sequence"/>
</dbReference>
<dbReference type="InterPro" id="IPR029753">
    <property type="entry name" value="D-isomer_DH_CS"/>
</dbReference>
<comment type="caution">
    <text evidence="7">The sequence shown here is derived from an EMBL/GenBank/DDBJ whole genome shotgun (WGS) entry which is preliminary data.</text>
</comment>
<evidence type="ECO:0000259" key="5">
    <source>
        <dbReference type="Pfam" id="PF00389"/>
    </source>
</evidence>
<dbReference type="PROSITE" id="PS00671">
    <property type="entry name" value="D_2_HYDROXYACID_DH_3"/>
    <property type="match status" value="1"/>
</dbReference>
<reference evidence="7 8" key="2">
    <citation type="journal article" date="2021" name="Syst. Appl. Microbiol.">
        <title>Phylogenetic classification of ten novel species belonging to the genus Bifidobacterium comprising B. phasiani sp. nov., B. pongonis sp. nov., B. saguinibicoloris sp. nov., B. colobi sp. nov., B. simiiventris sp. nov., B. santillanense sp. nov., B. miconis sp. nov., B. amazonense sp. nov., B. pluvialisilvae sp. nov., and B. miconisargentati sp. nov.</title>
        <authorList>
            <person name="Lugli G.A."/>
            <person name="Calvete-Torre I."/>
            <person name="Alessandri G."/>
            <person name="Milani C."/>
            <person name="Turroni F."/>
            <person name="Laiolo P."/>
            <person name="Ossiprandi M.C."/>
            <person name="Margolles A."/>
            <person name="Ruiz L."/>
            <person name="Ventura M."/>
        </authorList>
    </citation>
    <scope>NUCLEOTIDE SEQUENCE [LARGE SCALE GENOMIC DNA]</scope>
    <source>
        <strain evidence="7 8">MA1</strain>
    </source>
</reference>
<evidence type="ECO:0000256" key="4">
    <source>
        <dbReference type="RuleBase" id="RU003719"/>
    </source>
</evidence>
<comment type="similarity">
    <text evidence="1 4">Belongs to the D-isomer specific 2-hydroxyacid dehydrogenase family.</text>
</comment>
<dbReference type="InterPro" id="IPR006139">
    <property type="entry name" value="D-isomer_2_OHA_DH_cat_dom"/>
</dbReference>
<keyword evidence="3" id="KW-0520">NAD</keyword>
<dbReference type="Pfam" id="PF02826">
    <property type="entry name" value="2-Hacid_dh_C"/>
    <property type="match status" value="1"/>
</dbReference>
<protein>
    <submittedName>
        <fullName evidence="7">D-2-hydroxyacid dehydrogenase</fullName>
    </submittedName>
</protein>
<keyword evidence="8" id="KW-1185">Reference proteome</keyword>
<proteinExistence type="inferred from homology"/>
<dbReference type="SUPFAM" id="SSF52283">
    <property type="entry name" value="Formate/glycerate dehydrogenase catalytic domain-like"/>
    <property type="match status" value="1"/>
</dbReference>
<feature type="domain" description="D-isomer specific 2-hydroxyacid dehydrogenase catalytic" evidence="5">
    <location>
        <begin position="23"/>
        <end position="329"/>
    </location>
</feature>
<dbReference type="InterPro" id="IPR036291">
    <property type="entry name" value="NAD(P)-bd_dom_sf"/>
</dbReference>
<dbReference type="SUPFAM" id="SSF51735">
    <property type="entry name" value="NAD(P)-binding Rossmann-fold domains"/>
    <property type="match status" value="1"/>
</dbReference>
<dbReference type="InterPro" id="IPR006140">
    <property type="entry name" value="D-isomer_DH_NAD-bd"/>
</dbReference>
<dbReference type="Pfam" id="PF00389">
    <property type="entry name" value="2-Hacid_dh"/>
    <property type="match status" value="1"/>
</dbReference>
<dbReference type="Gene3D" id="3.40.50.720">
    <property type="entry name" value="NAD(P)-binding Rossmann-like Domain"/>
    <property type="match status" value="2"/>
</dbReference>